<keyword evidence="4" id="KW-1185">Reference proteome</keyword>
<dbReference type="InterPro" id="IPR012337">
    <property type="entry name" value="RNaseH-like_sf"/>
</dbReference>
<proteinExistence type="predicted"/>
<dbReference type="GO" id="GO:0004523">
    <property type="term" value="F:RNA-DNA hybrid ribonuclease activity"/>
    <property type="evidence" value="ECO:0007669"/>
    <property type="project" value="InterPro"/>
</dbReference>
<reference evidence="3 4" key="1">
    <citation type="submission" date="2017-11" db="EMBL/GenBank/DDBJ databases">
        <title>Isolation and Characterization of Family Methanocellaceae Species from Potential Methane Hydrate Area Offshore Southwestern Taiwan.</title>
        <authorList>
            <person name="Zhang W.-L."/>
            <person name="Chen W.-C."/>
            <person name="Lai M.-C."/>
            <person name="Chen S.-C."/>
        </authorList>
    </citation>
    <scope>NUCLEOTIDE SEQUENCE [LARGE SCALE GENOMIC DNA]</scope>
    <source>
        <strain evidence="3 4">CWC-04</strain>
    </source>
</reference>
<dbReference type="PANTHER" id="PTHR48475">
    <property type="entry name" value="RIBONUCLEASE H"/>
    <property type="match status" value="1"/>
</dbReference>
<dbReference type="PROSITE" id="PS50879">
    <property type="entry name" value="RNASE_H_1"/>
    <property type="match status" value="1"/>
</dbReference>
<feature type="coiled-coil region" evidence="1">
    <location>
        <begin position="164"/>
        <end position="205"/>
    </location>
</feature>
<dbReference type="Gene3D" id="3.30.420.10">
    <property type="entry name" value="Ribonuclease H-like superfamily/Ribonuclease H"/>
    <property type="match status" value="1"/>
</dbReference>
<dbReference type="SUPFAM" id="SSF53098">
    <property type="entry name" value="Ribonuclease H-like"/>
    <property type="match status" value="1"/>
</dbReference>
<evidence type="ECO:0000313" key="4">
    <source>
        <dbReference type="Proteomes" id="UP001320159"/>
    </source>
</evidence>
<accession>A0AAP2R9S2</accession>
<keyword evidence="1" id="KW-0175">Coiled coil</keyword>
<dbReference type="EMBL" id="PGCK01000001">
    <property type="protein sequence ID" value="MCD1293523.1"/>
    <property type="molecule type" value="Genomic_DNA"/>
</dbReference>
<feature type="domain" description="RNase H type-1" evidence="2">
    <location>
        <begin position="10"/>
        <end position="134"/>
    </location>
</feature>
<dbReference type="GO" id="GO:0003676">
    <property type="term" value="F:nucleic acid binding"/>
    <property type="evidence" value="ECO:0007669"/>
    <property type="project" value="InterPro"/>
</dbReference>
<name>A0AAP2R9S2_9EURY</name>
<dbReference type="Pfam" id="PF00075">
    <property type="entry name" value="RNase_H"/>
    <property type="match status" value="1"/>
</dbReference>
<dbReference type="RefSeq" id="WP_230739438.1">
    <property type="nucleotide sequence ID" value="NZ_PGCK01000001.1"/>
</dbReference>
<dbReference type="PANTHER" id="PTHR48475:SF1">
    <property type="entry name" value="RNASE H TYPE-1 DOMAIN-CONTAINING PROTEIN"/>
    <property type="match status" value="1"/>
</dbReference>
<dbReference type="InterPro" id="IPR002156">
    <property type="entry name" value="RNaseH_domain"/>
</dbReference>
<organism evidence="3 4">
    <name type="scientific">Methanooceanicella nereidis</name>
    <dbReference type="NCBI Taxonomy" id="2052831"/>
    <lineage>
        <taxon>Archaea</taxon>
        <taxon>Methanobacteriati</taxon>
        <taxon>Methanobacteriota</taxon>
        <taxon>Stenosarchaea group</taxon>
        <taxon>Methanomicrobia</taxon>
        <taxon>Methanocellales</taxon>
        <taxon>Methanocellaceae</taxon>
        <taxon>Methanooceanicella</taxon>
    </lineage>
</organism>
<dbReference type="AlphaFoldDB" id="A0AAP2R9S2"/>
<dbReference type="InterPro" id="IPR036397">
    <property type="entry name" value="RNaseH_sf"/>
</dbReference>
<comment type="caution">
    <text evidence="3">The sequence shown here is derived from an EMBL/GenBank/DDBJ whole genome shotgun (WGS) entry which is preliminary data.</text>
</comment>
<evidence type="ECO:0000256" key="1">
    <source>
        <dbReference type="SAM" id="Coils"/>
    </source>
</evidence>
<sequence>MNAIGVSMLDNKRITIMVDGSGTGYSAVYFSDDESYFTYQDRASNNDAEYNAVILALDHLPANSKALILSDSELVVKQLNGQYRCKEDRLKEKKFKIQSIINKKNLDIIFRWIPREQNRADNALRKYLYKNYNPQINSLPKVRESLDIFDETGPEKAELNPLNNDLQNDHILTLKTEINQLKEENIKLKEENIKLREELVELKILLR</sequence>
<protein>
    <recommendedName>
        <fullName evidence="2">RNase H type-1 domain-containing protein</fullName>
    </recommendedName>
</protein>
<evidence type="ECO:0000259" key="2">
    <source>
        <dbReference type="PROSITE" id="PS50879"/>
    </source>
</evidence>
<evidence type="ECO:0000313" key="3">
    <source>
        <dbReference type="EMBL" id="MCD1293523.1"/>
    </source>
</evidence>
<gene>
    <name evidence="3" type="ORF">CUJ83_00745</name>
</gene>
<dbReference type="Proteomes" id="UP001320159">
    <property type="component" value="Unassembled WGS sequence"/>
</dbReference>